<dbReference type="Proteomes" id="UP000176992">
    <property type="component" value="Unassembled WGS sequence"/>
</dbReference>
<gene>
    <name evidence="2" type="ORF">A2Z86_02505</name>
</gene>
<proteinExistence type="predicted"/>
<evidence type="ECO:0000259" key="1">
    <source>
        <dbReference type="PROSITE" id="PS50042"/>
    </source>
</evidence>
<name>A0A1F5YGE2_9BACT</name>
<comment type="caution">
    <text evidence="2">The sequence shown here is derived from an EMBL/GenBank/DDBJ whole genome shotgun (WGS) entry which is preliminary data.</text>
</comment>
<dbReference type="PANTHER" id="PTHR24567">
    <property type="entry name" value="CRP FAMILY TRANSCRIPTIONAL REGULATORY PROTEIN"/>
    <property type="match status" value="1"/>
</dbReference>
<protein>
    <recommendedName>
        <fullName evidence="1">Cyclic nucleotide-binding domain-containing protein</fullName>
    </recommendedName>
</protein>
<evidence type="ECO:0000313" key="2">
    <source>
        <dbReference type="EMBL" id="OGF99258.1"/>
    </source>
</evidence>
<sequence>MLNIKKTFKPGDIIVRENTLGNSAYIIESGKVEVSKNIGNQRVVFTTLEKGSIFGEMCLVDNSPRSATVTTLEETVVTILSKTNFQQFLMQNPAAQSIFQVITERLRQTDVLVNPLRLTNFYYSLTSLIYYLALAVGNEKDGELSLENEFLLNECCTILAVDRSLAEKVVNRMVFTKLVRLDKNRGGPVERKVVVIPNQSQFKEFVDFLATQSSKDNDEASAESLTLSDKTYDVLKVLVENVADYQPKAGKKSVYYEKFLTAVNDLLNLSREETDKLFQPLFKNGWFKITMDPETNTRQLVCIDPARLESELERQSSRATFQKMVNLLKTMAAN</sequence>
<dbReference type="InterPro" id="IPR050397">
    <property type="entry name" value="Env_Response_Regulators"/>
</dbReference>
<reference evidence="2 3" key="1">
    <citation type="journal article" date="2016" name="Nat. Commun.">
        <title>Thousands of microbial genomes shed light on interconnected biogeochemical processes in an aquifer system.</title>
        <authorList>
            <person name="Anantharaman K."/>
            <person name="Brown C.T."/>
            <person name="Hug L.A."/>
            <person name="Sharon I."/>
            <person name="Castelle C.J."/>
            <person name="Probst A.J."/>
            <person name="Thomas B.C."/>
            <person name="Singh A."/>
            <person name="Wilkins M.J."/>
            <person name="Karaoz U."/>
            <person name="Brodie E.L."/>
            <person name="Williams K.H."/>
            <person name="Hubbard S.S."/>
            <person name="Banfield J.F."/>
        </authorList>
    </citation>
    <scope>NUCLEOTIDE SEQUENCE [LARGE SCALE GENOMIC DNA]</scope>
</reference>
<dbReference type="Gene3D" id="2.60.120.10">
    <property type="entry name" value="Jelly Rolls"/>
    <property type="match status" value="1"/>
</dbReference>
<dbReference type="EMBL" id="MFIV01000033">
    <property type="protein sequence ID" value="OGF99258.1"/>
    <property type="molecule type" value="Genomic_DNA"/>
</dbReference>
<dbReference type="GO" id="GO:0003700">
    <property type="term" value="F:DNA-binding transcription factor activity"/>
    <property type="evidence" value="ECO:0007669"/>
    <property type="project" value="TreeGrafter"/>
</dbReference>
<organism evidence="2 3">
    <name type="scientific">Candidatus Glassbacteria bacterium GWA2_58_10</name>
    <dbReference type="NCBI Taxonomy" id="1817865"/>
    <lineage>
        <taxon>Bacteria</taxon>
        <taxon>Candidatus Glassiibacteriota</taxon>
    </lineage>
</organism>
<dbReference type="InterPro" id="IPR000595">
    <property type="entry name" value="cNMP-bd_dom"/>
</dbReference>
<dbReference type="PROSITE" id="PS50042">
    <property type="entry name" value="CNMP_BINDING_3"/>
    <property type="match status" value="1"/>
</dbReference>
<accession>A0A1F5YGE2</accession>
<dbReference type="CDD" id="cd00038">
    <property type="entry name" value="CAP_ED"/>
    <property type="match status" value="1"/>
</dbReference>
<dbReference type="InterPro" id="IPR014710">
    <property type="entry name" value="RmlC-like_jellyroll"/>
</dbReference>
<dbReference type="SUPFAM" id="SSF51206">
    <property type="entry name" value="cAMP-binding domain-like"/>
    <property type="match status" value="1"/>
</dbReference>
<dbReference type="PANTHER" id="PTHR24567:SF74">
    <property type="entry name" value="HTH-TYPE TRANSCRIPTIONAL REGULATOR ARCR"/>
    <property type="match status" value="1"/>
</dbReference>
<dbReference type="InterPro" id="IPR018490">
    <property type="entry name" value="cNMP-bd_dom_sf"/>
</dbReference>
<feature type="domain" description="Cyclic nucleotide-binding" evidence="1">
    <location>
        <begin position="1"/>
        <end position="90"/>
    </location>
</feature>
<dbReference type="SMART" id="SM00100">
    <property type="entry name" value="cNMP"/>
    <property type="match status" value="1"/>
</dbReference>
<dbReference type="Pfam" id="PF00027">
    <property type="entry name" value="cNMP_binding"/>
    <property type="match status" value="1"/>
</dbReference>
<dbReference type="GO" id="GO:0005829">
    <property type="term" value="C:cytosol"/>
    <property type="evidence" value="ECO:0007669"/>
    <property type="project" value="TreeGrafter"/>
</dbReference>
<evidence type="ECO:0000313" key="3">
    <source>
        <dbReference type="Proteomes" id="UP000176992"/>
    </source>
</evidence>
<dbReference type="AlphaFoldDB" id="A0A1F5YGE2"/>